<accession>A0A0R3WX10</accession>
<protein>
    <submittedName>
        <fullName evidence="3">DUF5641 domain-containing protein</fullName>
    </submittedName>
</protein>
<dbReference type="WBParaSite" id="TTAC_0000530001-mRNA-1">
    <property type="protein sequence ID" value="TTAC_0000530001-mRNA-1"/>
    <property type="gene ID" value="TTAC_0000530001"/>
</dbReference>
<dbReference type="AlphaFoldDB" id="A0A0R3WX10"/>
<name>A0A0R3WX10_HYDTA</name>
<evidence type="ECO:0000313" key="1">
    <source>
        <dbReference type="EMBL" id="VDM26615.1"/>
    </source>
</evidence>
<reference evidence="1 2" key="2">
    <citation type="submission" date="2018-11" db="EMBL/GenBank/DDBJ databases">
        <authorList>
            <consortium name="Pathogen Informatics"/>
        </authorList>
    </citation>
    <scope>NUCLEOTIDE SEQUENCE [LARGE SCALE GENOMIC DNA]</scope>
</reference>
<evidence type="ECO:0000313" key="2">
    <source>
        <dbReference type="Proteomes" id="UP000274429"/>
    </source>
</evidence>
<reference evidence="3" key="1">
    <citation type="submission" date="2017-02" db="UniProtKB">
        <authorList>
            <consortium name="WormBaseParasite"/>
        </authorList>
    </citation>
    <scope>IDENTIFICATION</scope>
</reference>
<dbReference type="EMBL" id="UYWX01006876">
    <property type="protein sequence ID" value="VDM26615.1"/>
    <property type="molecule type" value="Genomic_DNA"/>
</dbReference>
<organism evidence="3">
    <name type="scientific">Hydatigena taeniaeformis</name>
    <name type="common">Feline tapeworm</name>
    <name type="synonym">Taenia taeniaeformis</name>
    <dbReference type="NCBI Taxonomy" id="6205"/>
    <lineage>
        <taxon>Eukaryota</taxon>
        <taxon>Metazoa</taxon>
        <taxon>Spiralia</taxon>
        <taxon>Lophotrochozoa</taxon>
        <taxon>Platyhelminthes</taxon>
        <taxon>Cestoda</taxon>
        <taxon>Eucestoda</taxon>
        <taxon>Cyclophyllidea</taxon>
        <taxon>Taeniidae</taxon>
        <taxon>Hydatigera</taxon>
    </lineage>
</organism>
<proteinExistence type="predicted"/>
<gene>
    <name evidence="1" type="ORF">TTAC_LOCUS5285</name>
</gene>
<keyword evidence="2" id="KW-1185">Reference proteome</keyword>
<sequence>MKLCGKRRKEWMEWKKSWMKRRRRTMRIKSEAREREVEALAEDVENGETRGVRWLKDRLLRIANDVEVENASENEGIEKDTEIKEKKVATAFIKKGQKMS</sequence>
<dbReference type="Proteomes" id="UP000274429">
    <property type="component" value="Unassembled WGS sequence"/>
</dbReference>
<evidence type="ECO:0000313" key="3">
    <source>
        <dbReference type="WBParaSite" id="TTAC_0000530001-mRNA-1"/>
    </source>
</evidence>